<accession>A0ACD3ABW0</accession>
<protein>
    <submittedName>
        <fullName evidence="1">Uncharacterized protein</fullName>
    </submittedName>
</protein>
<gene>
    <name evidence="1" type="ORF">BDN72DRAFT_902463</name>
</gene>
<proteinExistence type="predicted"/>
<dbReference type="EMBL" id="ML208526">
    <property type="protein sequence ID" value="TFK63368.1"/>
    <property type="molecule type" value="Genomic_DNA"/>
</dbReference>
<dbReference type="Proteomes" id="UP000308600">
    <property type="component" value="Unassembled WGS sequence"/>
</dbReference>
<evidence type="ECO:0000313" key="2">
    <source>
        <dbReference type="Proteomes" id="UP000308600"/>
    </source>
</evidence>
<evidence type="ECO:0000313" key="1">
    <source>
        <dbReference type="EMBL" id="TFK63368.1"/>
    </source>
</evidence>
<organism evidence="1 2">
    <name type="scientific">Pluteus cervinus</name>
    <dbReference type="NCBI Taxonomy" id="181527"/>
    <lineage>
        <taxon>Eukaryota</taxon>
        <taxon>Fungi</taxon>
        <taxon>Dikarya</taxon>
        <taxon>Basidiomycota</taxon>
        <taxon>Agaricomycotina</taxon>
        <taxon>Agaricomycetes</taxon>
        <taxon>Agaricomycetidae</taxon>
        <taxon>Agaricales</taxon>
        <taxon>Pluteineae</taxon>
        <taxon>Pluteaceae</taxon>
        <taxon>Pluteus</taxon>
    </lineage>
</organism>
<name>A0ACD3ABW0_9AGAR</name>
<keyword evidence="2" id="KW-1185">Reference proteome</keyword>
<sequence>MMRKRKGDARIQLVSCGVPRKKRHVSNSTGNQEATTSSTATLDTPSVNSTPPKACPQGASTFMDEFRPHLEELQDTLLSLEFCDGVGEICSCGAYPAIYRCMDCFLPHVLCADCTLLVFCRCLPKIPDRVQLIKSSLFPATTNLPATALTLTLLNEMHVHGLCSKKSTHDYHDSLQRLTNAVFLDLLPKRARECGRSLRIYRHLAARRRSGQVHGIDELLPHRRANSLAIYCVACPEPFFNVAPEVLMKASEDERHKYTKFLSIDGNHRLQRKNKNDDPDDVAINEGNAYFVDSKAFRAYLDVAEKKKNDDDSERSTCTHLRASRLQKVAKFKNAAVSGVISVQCARHGLYQAQGSVDMEKGETYARADYALMNALADAQFQRWLMLLYDIWCHYIIHLLTRTSRYFGPHVPIIERLRGAIPKMHVKNHVSSCQARWTPNYIRSTGETCGELIETSWAEHNQTAGATKEQNDGHRHDTLDDNFGFWNWKKNTNIVRSSVKSYKACCQELARREEKFEQLSKQYKEYIADWEAMGNEPRQENGTWVSPFMPRFQNGAPPTQKSAYEALVKRAEELLEVVGCDSLGDVQYINEGLNLEQEQCRIRALAKKKEPKDETLVAARLSLHKKVKPWLSRQVDMFPGLRDDLPPYDPTLPEHIELCLPSAYPDDKHRPRSMDDFAKIEFSLREGQCYDALHKLRLAIQTFNHNLKFKQQFVHGQSPNTRSQSFLQTLSSDKVHAQEKYRRAYQALLNLGLSPSDESLQPLLDNQLWSKDYSKEAALGDSKLEEPWYWYTGLSVGATKEEKDIWTIEVAGVRWCRDYEGLKRCREEKGLKEVEMLRTYISYKRYAEIWTLLASKSWSTRGTSCYGYKQAAMYASLKADTFENIELWYPIEIATQARDHVSP</sequence>
<reference evidence="1 2" key="1">
    <citation type="journal article" date="2019" name="Nat. Ecol. Evol.">
        <title>Megaphylogeny resolves global patterns of mushroom evolution.</title>
        <authorList>
            <person name="Varga T."/>
            <person name="Krizsan K."/>
            <person name="Foldi C."/>
            <person name="Dima B."/>
            <person name="Sanchez-Garcia M."/>
            <person name="Sanchez-Ramirez S."/>
            <person name="Szollosi G.J."/>
            <person name="Szarkandi J.G."/>
            <person name="Papp V."/>
            <person name="Albert L."/>
            <person name="Andreopoulos W."/>
            <person name="Angelini C."/>
            <person name="Antonin V."/>
            <person name="Barry K.W."/>
            <person name="Bougher N.L."/>
            <person name="Buchanan P."/>
            <person name="Buyck B."/>
            <person name="Bense V."/>
            <person name="Catcheside P."/>
            <person name="Chovatia M."/>
            <person name="Cooper J."/>
            <person name="Damon W."/>
            <person name="Desjardin D."/>
            <person name="Finy P."/>
            <person name="Geml J."/>
            <person name="Haridas S."/>
            <person name="Hughes K."/>
            <person name="Justo A."/>
            <person name="Karasinski D."/>
            <person name="Kautmanova I."/>
            <person name="Kiss B."/>
            <person name="Kocsube S."/>
            <person name="Kotiranta H."/>
            <person name="LaButti K.M."/>
            <person name="Lechner B.E."/>
            <person name="Liimatainen K."/>
            <person name="Lipzen A."/>
            <person name="Lukacs Z."/>
            <person name="Mihaltcheva S."/>
            <person name="Morgado L.N."/>
            <person name="Niskanen T."/>
            <person name="Noordeloos M.E."/>
            <person name="Ohm R.A."/>
            <person name="Ortiz-Santana B."/>
            <person name="Ovrebo C."/>
            <person name="Racz N."/>
            <person name="Riley R."/>
            <person name="Savchenko A."/>
            <person name="Shiryaev A."/>
            <person name="Soop K."/>
            <person name="Spirin V."/>
            <person name="Szebenyi C."/>
            <person name="Tomsovsky M."/>
            <person name="Tulloss R.E."/>
            <person name="Uehling J."/>
            <person name="Grigoriev I.V."/>
            <person name="Vagvolgyi C."/>
            <person name="Papp T."/>
            <person name="Martin F.M."/>
            <person name="Miettinen O."/>
            <person name="Hibbett D.S."/>
            <person name="Nagy L.G."/>
        </authorList>
    </citation>
    <scope>NUCLEOTIDE SEQUENCE [LARGE SCALE GENOMIC DNA]</scope>
    <source>
        <strain evidence="1 2">NL-1719</strain>
    </source>
</reference>